<evidence type="ECO:0000313" key="9">
    <source>
        <dbReference type="EMBL" id="WFD12326.1"/>
    </source>
</evidence>
<comment type="similarity">
    <text evidence="6">Belongs to the peptidase M3B family.</text>
</comment>
<dbReference type="Gene3D" id="1.10.287.830">
    <property type="entry name" value="putative peptidase helix hairpin domain like"/>
    <property type="match status" value="1"/>
</dbReference>
<feature type="domain" description="Oligopeptidase F N-terminal" evidence="8">
    <location>
        <begin position="112"/>
        <end position="180"/>
    </location>
</feature>
<dbReference type="Pfam" id="PF08439">
    <property type="entry name" value="Peptidase_M3_N"/>
    <property type="match status" value="1"/>
</dbReference>
<dbReference type="NCBIfam" id="TIGR00181">
    <property type="entry name" value="pepF"/>
    <property type="match status" value="1"/>
</dbReference>
<evidence type="ECO:0000256" key="1">
    <source>
        <dbReference type="ARBA" id="ARBA00022670"/>
    </source>
</evidence>
<evidence type="ECO:0000256" key="2">
    <source>
        <dbReference type="ARBA" id="ARBA00022723"/>
    </source>
</evidence>
<dbReference type="Gene3D" id="1.20.140.70">
    <property type="entry name" value="Oligopeptidase f, N-terminal domain"/>
    <property type="match status" value="1"/>
</dbReference>
<keyword evidence="4 6" id="KW-0862">Zinc</keyword>
<gene>
    <name evidence="9" type="primary">pepF</name>
    <name evidence="9" type="ORF">P4S50_03770</name>
</gene>
<protein>
    <recommendedName>
        <fullName evidence="6">Oligopeptidase F</fullName>
        <ecNumber evidence="6">3.4.24.-</ecNumber>
    </recommendedName>
</protein>
<name>A0ABY8EHC3_9FIRM</name>
<dbReference type="Proteomes" id="UP001222800">
    <property type="component" value="Chromosome"/>
</dbReference>
<keyword evidence="5 6" id="KW-0482">Metalloprotease</keyword>
<dbReference type="PANTHER" id="PTHR11804">
    <property type="entry name" value="PROTEASE M3 THIMET OLIGOPEPTIDASE-RELATED"/>
    <property type="match status" value="1"/>
</dbReference>
<reference evidence="9 10" key="1">
    <citation type="submission" date="2023-03" db="EMBL/GenBank/DDBJ databases">
        <title>Complete genome sequence of Tepidibacter sp. SWIR-1, isolated from a deep-sea hydrothermal vent.</title>
        <authorList>
            <person name="Li X."/>
        </authorList>
    </citation>
    <scope>NUCLEOTIDE SEQUENCE [LARGE SCALE GENOMIC DNA]</scope>
    <source>
        <strain evidence="9 10">SWIR-1</strain>
    </source>
</reference>
<evidence type="ECO:0000256" key="5">
    <source>
        <dbReference type="ARBA" id="ARBA00023049"/>
    </source>
</evidence>
<evidence type="ECO:0000259" key="7">
    <source>
        <dbReference type="Pfam" id="PF01432"/>
    </source>
</evidence>
<keyword evidence="1 6" id="KW-0645">Protease</keyword>
<sequence>MLENRNEIKDEFKWDLESIYKNEDELNKDFEKIKNLLEDIKKYKGILGESEDNLYQTLNLYEQISRLAENTYVYTHMKQHEDTRDTKQQSLSGKSDMLSTQIGTVTSFMIPEIISIDEEKMNEYLNNDKLKPYKKLIDQILRKKPYTLSPKEEEILAMSSDVANVAENAFDMLSFADIKFPEIEDEKGEKVRLTHGNFSKFLQSKNREVRKNAFVNMYDTYTKYKNTFAATLEGSVKREIFYAKARNYDSAIQASLFEDDINLSVYDNLIEVIAKNLDTMHKYLKLKKEFLRLDEIHMYDMYTPLVEKLDIKKPYEEAKEIILKALKPLGDEYLELIQRAFDEKWIDVYENEGKKGGAYSWGSYDSHPFILLNYKDDLNSLFTLAHELGHSAHSYYSRKNQPYLYSHYKIFVAEVASTLNEQLLMDYMLKNSKSDDERVYILNYYLEQFRTTVYRQTMFAEFEKIIHEKSENQETLTNEEFCNIYYDLNAKYYGKDVCVDDEIGMEWARVPHFYSNFYVYKYATGFSAAATLSHNILSGDSNAVDKYLEFLKSGGSEYPLNQLKKAGVDMEDEKAIQIALDTFKELVDELEKSK</sequence>
<dbReference type="Pfam" id="PF01432">
    <property type="entry name" value="Peptidase_M3"/>
    <property type="match status" value="1"/>
</dbReference>
<evidence type="ECO:0000256" key="3">
    <source>
        <dbReference type="ARBA" id="ARBA00022801"/>
    </source>
</evidence>
<dbReference type="RefSeq" id="WP_277734669.1">
    <property type="nucleotide sequence ID" value="NZ_CP120733.1"/>
</dbReference>
<dbReference type="InterPro" id="IPR042088">
    <property type="entry name" value="OligoPept_F_C"/>
</dbReference>
<feature type="domain" description="Peptidase M3A/M3B catalytic" evidence="7">
    <location>
        <begin position="202"/>
        <end position="580"/>
    </location>
</feature>
<dbReference type="CDD" id="cd09608">
    <property type="entry name" value="M3B_PepF"/>
    <property type="match status" value="1"/>
</dbReference>
<keyword evidence="3 6" id="KW-0378">Hydrolase</keyword>
<dbReference type="PANTHER" id="PTHR11804:SF84">
    <property type="entry name" value="SACCHAROLYSIN"/>
    <property type="match status" value="1"/>
</dbReference>
<evidence type="ECO:0000256" key="4">
    <source>
        <dbReference type="ARBA" id="ARBA00022833"/>
    </source>
</evidence>
<evidence type="ECO:0000313" key="10">
    <source>
        <dbReference type="Proteomes" id="UP001222800"/>
    </source>
</evidence>
<comment type="function">
    <text evidence="6">Has oligopeptidase activity and degrades a variety of small bioactive peptides.</text>
</comment>
<keyword evidence="2 6" id="KW-0479">Metal-binding</keyword>
<dbReference type="InterPro" id="IPR013647">
    <property type="entry name" value="OligopepF_N_dom"/>
</dbReference>
<dbReference type="InterPro" id="IPR045090">
    <property type="entry name" value="Pept_M3A_M3B"/>
</dbReference>
<evidence type="ECO:0000256" key="6">
    <source>
        <dbReference type="RuleBase" id="RU368091"/>
    </source>
</evidence>
<evidence type="ECO:0000259" key="8">
    <source>
        <dbReference type="Pfam" id="PF08439"/>
    </source>
</evidence>
<organism evidence="9 10">
    <name type="scientific">Tepidibacter hydrothermalis</name>
    <dbReference type="NCBI Taxonomy" id="3036126"/>
    <lineage>
        <taxon>Bacteria</taxon>
        <taxon>Bacillati</taxon>
        <taxon>Bacillota</taxon>
        <taxon>Clostridia</taxon>
        <taxon>Peptostreptococcales</taxon>
        <taxon>Peptostreptococcaceae</taxon>
        <taxon>Tepidibacter</taxon>
    </lineage>
</organism>
<dbReference type="InterPro" id="IPR004438">
    <property type="entry name" value="Peptidase_M3B"/>
</dbReference>
<dbReference type="EMBL" id="CP120733">
    <property type="protein sequence ID" value="WFD12326.1"/>
    <property type="molecule type" value="Genomic_DNA"/>
</dbReference>
<dbReference type="EC" id="3.4.24.-" evidence="6"/>
<dbReference type="Gene3D" id="1.10.1370.20">
    <property type="entry name" value="Oligoendopeptidase f, C-terminal domain"/>
    <property type="match status" value="1"/>
</dbReference>
<dbReference type="InterPro" id="IPR001567">
    <property type="entry name" value="Pept_M3A_M3B_dom"/>
</dbReference>
<accession>A0ABY8EHC3</accession>
<dbReference type="SUPFAM" id="SSF55486">
    <property type="entry name" value="Metalloproteases ('zincins'), catalytic domain"/>
    <property type="match status" value="1"/>
</dbReference>
<proteinExistence type="inferred from homology"/>
<comment type="cofactor">
    <cofactor evidence="6">
        <name>Zn(2+)</name>
        <dbReference type="ChEBI" id="CHEBI:29105"/>
    </cofactor>
    <text evidence="6">Binds 1 zinc ion.</text>
</comment>
<keyword evidence="10" id="KW-1185">Reference proteome</keyword>